<gene>
    <name evidence="13" type="ORF">B296_00006677</name>
</gene>
<dbReference type="Gene3D" id="3.90.550.10">
    <property type="entry name" value="Spore Coat Polysaccharide Biosynthesis Protein SpsA, Chain A"/>
    <property type="match status" value="1"/>
</dbReference>
<dbReference type="GO" id="GO:0000139">
    <property type="term" value="C:Golgi membrane"/>
    <property type="evidence" value="ECO:0007669"/>
    <property type="project" value="UniProtKB-SubCell"/>
</dbReference>
<dbReference type="GO" id="GO:0015018">
    <property type="term" value="F:galactosylgalactosylxylosylprotein 3-beta-glucuronosyltransferase activity"/>
    <property type="evidence" value="ECO:0007669"/>
    <property type="project" value="InterPro"/>
</dbReference>
<keyword evidence="3" id="KW-0328">Glycosyltransferase</keyword>
<evidence type="ECO:0000256" key="5">
    <source>
        <dbReference type="ARBA" id="ARBA00022692"/>
    </source>
</evidence>
<dbReference type="InterPro" id="IPR005027">
    <property type="entry name" value="Glyco_trans_43"/>
</dbReference>
<comment type="subcellular location">
    <subcellularLocation>
        <location evidence="1 12">Golgi apparatus membrane</location>
        <topology evidence="1 12">Single-pass type II membrane protein</topology>
    </subcellularLocation>
</comment>
<evidence type="ECO:0000313" key="14">
    <source>
        <dbReference type="Proteomes" id="UP000287651"/>
    </source>
</evidence>
<evidence type="ECO:0000256" key="10">
    <source>
        <dbReference type="ARBA" id="ARBA00023180"/>
    </source>
</evidence>
<dbReference type="GO" id="GO:0071555">
    <property type="term" value="P:cell wall organization"/>
    <property type="evidence" value="ECO:0007669"/>
    <property type="project" value="UniProtKB-KW"/>
</dbReference>
<protein>
    <recommendedName>
        <fullName evidence="12">Glycosyltransferases</fullName>
        <ecNumber evidence="12">2.4.-.-</ecNumber>
    </recommendedName>
</protein>
<dbReference type="GO" id="GO:0009834">
    <property type="term" value="P:plant-type secondary cell wall biogenesis"/>
    <property type="evidence" value="ECO:0007669"/>
    <property type="project" value="TreeGrafter"/>
</dbReference>
<comment type="caution">
    <text evidence="13">The sequence shown here is derived from an EMBL/GenBank/DDBJ whole genome shotgun (WGS) entry which is preliminary data.</text>
</comment>
<comment type="function">
    <text evidence="12">Involved in the synthesis of glucuronoxylan hemicellulose in secondary cell walls.</text>
</comment>
<evidence type="ECO:0000256" key="4">
    <source>
        <dbReference type="ARBA" id="ARBA00022679"/>
    </source>
</evidence>
<keyword evidence="10" id="KW-0325">Glycoprotein</keyword>
<keyword evidence="5" id="KW-0812">Transmembrane</keyword>
<keyword evidence="4 12" id="KW-0808">Transferase</keyword>
<keyword evidence="7" id="KW-1133">Transmembrane helix</keyword>
<evidence type="ECO:0000256" key="2">
    <source>
        <dbReference type="ARBA" id="ARBA00007706"/>
    </source>
</evidence>
<dbReference type="SUPFAM" id="SSF53448">
    <property type="entry name" value="Nucleotide-diphospho-sugar transferases"/>
    <property type="match status" value="1"/>
</dbReference>
<dbReference type="Proteomes" id="UP000287651">
    <property type="component" value="Unassembled WGS sequence"/>
</dbReference>
<dbReference type="PANTHER" id="PTHR10896">
    <property type="entry name" value="GALACTOSYLGALACTOSYLXYLOSYLPROTEIN 3-BETA-GLUCURONOSYLTRANSFERASE BETA-1,3-GLUCURONYLTRANSFERASE"/>
    <property type="match status" value="1"/>
</dbReference>
<keyword evidence="11 12" id="KW-0961">Cell wall biogenesis/degradation</keyword>
<dbReference type="GO" id="GO:0010417">
    <property type="term" value="P:glucuronoxylan biosynthetic process"/>
    <property type="evidence" value="ECO:0007669"/>
    <property type="project" value="TreeGrafter"/>
</dbReference>
<dbReference type="FunFam" id="3.90.550.10:FF:000096">
    <property type="entry name" value="Glycosyltransferases"/>
    <property type="match status" value="1"/>
</dbReference>
<evidence type="ECO:0000256" key="1">
    <source>
        <dbReference type="ARBA" id="ARBA00004323"/>
    </source>
</evidence>
<dbReference type="EC" id="2.4.-.-" evidence="12"/>
<dbReference type="Pfam" id="PF03360">
    <property type="entry name" value="Glyco_transf_43"/>
    <property type="match status" value="1"/>
</dbReference>
<name>A0A427B0I3_ENSVE</name>
<evidence type="ECO:0000256" key="6">
    <source>
        <dbReference type="ARBA" id="ARBA00022968"/>
    </source>
</evidence>
<evidence type="ECO:0000256" key="8">
    <source>
        <dbReference type="ARBA" id="ARBA00023034"/>
    </source>
</evidence>
<dbReference type="PANTHER" id="PTHR10896:SF17">
    <property type="entry name" value="BETA-1,4-XYLOSYLTRANSFERASE IRX14H-RELATED"/>
    <property type="match status" value="1"/>
</dbReference>
<evidence type="ECO:0000256" key="7">
    <source>
        <dbReference type="ARBA" id="ARBA00022989"/>
    </source>
</evidence>
<comment type="similarity">
    <text evidence="2 12">Belongs to the glycosyltransferase 43 family.</text>
</comment>
<reference evidence="13 14" key="1">
    <citation type="journal article" date="2014" name="Agronomy (Basel)">
        <title>A Draft Genome Sequence for Ensete ventricosum, the Drought-Tolerant Tree Against Hunger.</title>
        <authorList>
            <person name="Harrison J."/>
            <person name="Moore K.A."/>
            <person name="Paszkiewicz K."/>
            <person name="Jones T."/>
            <person name="Grant M."/>
            <person name="Ambacheew D."/>
            <person name="Muzemil S."/>
            <person name="Studholme D.J."/>
        </authorList>
    </citation>
    <scope>NUCLEOTIDE SEQUENCE [LARGE SCALE GENOMIC DNA]</scope>
</reference>
<keyword evidence="8 12" id="KW-0333">Golgi apparatus</keyword>
<keyword evidence="9" id="KW-0472">Membrane</keyword>
<evidence type="ECO:0000256" key="11">
    <source>
        <dbReference type="ARBA" id="ARBA00023316"/>
    </source>
</evidence>
<keyword evidence="6 12" id="KW-0735">Signal-anchor</keyword>
<evidence type="ECO:0000256" key="3">
    <source>
        <dbReference type="ARBA" id="ARBA00022676"/>
    </source>
</evidence>
<evidence type="ECO:0000256" key="9">
    <source>
        <dbReference type="ARBA" id="ARBA00023136"/>
    </source>
</evidence>
<proteinExistence type="inferred from homology"/>
<sequence length="406" mass="45567">MKLPWGQNQATNRRFNSYRPSPPLPEVAGVGTATDGASRSLSTMLWFVLHGLCCFVSLVLGFRFSRTVTISQLPSATPAASLPLHNRTHGPVVVGRHGIRIRPWPHPEPAEVLRAHQIIERVQREQRLQYGFKNPRPLIVVTPTYSRTFQALHLTSLAHSLMLVPYPLTWIVVESPDTSNETASILAESQLNFLHIPFLDLIPERLLERHIVEARMLVRDRELDGIVVFADDSNVHSMELFDEVQKVKWMGALSVGILMHSGMTETMGNDKRKEKFQTPVQGPACNSSGDLIGWHTPNSLPYAQNSATPMGEMPTVPGKMEWGGFVLNSRLLWKEAEGKPDWFRDLDAVGDSEEEIDSPLALLKDKSFVEPLGECGKNVLLWWLRVEARSDSKFPPGLVYSNLFIL</sequence>
<dbReference type="EMBL" id="AMZH03000771">
    <property type="protein sequence ID" value="RRT82042.1"/>
    <property type="molecule type" value="Genomic_DNA"/>
</dbReference>
<evidence type="ECO:0000256" key="12">
    <source>
        <dbReference type="RuleBase" id="RU363127"/>
    </source>
</evidence>
<dbReference type="InterPro" id="IPR029044">
    <property type="entry name" value="Nucleotide-diphossugar_trans"/>
</dbReference>
<accession>A0A427B0I3</accession>
<organism evidence="13 14">
    <name type="scientific">Ensete ventricosum</name>
    <name type="common">Abyssinian banana</name>
    <name type="synonym">Musa ensete</name>
    <dbReference type="NCBI Taxonomy" id="4639"/>
    <lineage>
        <taxon>Eukaryota</taxon>
        <taxon>Viridiplantae</taxon>
        <taxon>Streptophyta</taxon>
        <taxon>Embryophyta</taxon>
        <taxon>Tracheophyta</taxon>
        <taxon>Spermatophyta</taxon>
        <taxon>Magnoliopsida</taxon>
        <taxon>Liliopsida</taxon>
        <taxon>Zingiberales</taxon>
        <taxon>Musaceae</taxon>
        <taxon>Ensete</taxon>
    </lineage>
</organism>
<dbReference type="AlphaFoldDB" id="A0A427B0I3"/>
<evidence type="ECO:0000313" key="13">
    <source>
        <dbReference type="EMBL" id="RRT82042.1"/>
    </source>
</evidence>
<dbReference type="GO" id="GO:0042285">
    <property type="term" value="F:xylosyltransferase activity"/>
    <property type="evidence" value="ECO:0007669"/>
    <property type="project" value="TreeGrafter"/>
</dbReference>